<evidence type="ECO:0000256" key="4">
    <source>
        <dbReference type="ARBA" id="ARBA00022692"/>
    </source>
</evidence>
<keyword evidence="9 10" id="KW-0472">Membrane</keyword>
<keyword evidence="7" id="KW-0067">ATP-binding</keyword>
<gene>
    <name evidence="11" type="ORF">B0I32_102625</name>
</gene>
<comment type="subcellular location">
    <subcellularLocation>
        <location evidence="1">Cell membrane</location>
        <topology evidence="1">Single-pass membrane protein</topology>
    </subcellularLocation>
</comment>
<dbReference type="GO" id="GO:0005576">
    <property type="term" value="C:extracellular region"/>
    <property type="evidence" value="ECO:0007669"/>
    <property type="project" value="TreeGrafter"/>
</dbReference>
<evidence type="ECO:0000256" key="2">
    <source>
        <dbReference type="ARBA" id="ARBA00008149"/>
    </source>
</evidence>
<comment type="caution">
    <text evidence="11">The sequence shown here is derived from an EMBL/GenBank/DDBJ whole genome shotgun (WGS) entry which is preliminary data.</text>
</comment>
<organism evidence="11 12">
    <name type="scientific">Nonomuraea fuscirosea</name>
    <dbReference type="NCBI Taxonomy" id="1291556"/>
    <lineage>
        <taxon>Bacteria</taxon>
        <taxon>Bacillati</taxon>
        <taxon>Actinomycetota</taxon>
        <taxon>Actinomycetes</taxon>
        <taxon>Streptosporangiales</taxon>
        <taxon>Streptosporangiaceae</taxon>
        <taxon>Nonomuraea</taxon>
    </lineage>
</organism>
<evidence type="ECO:0000256" key="8">
    <source>
        <dbReference type="ARBA" id="ARBA00022989"/>
    </source>
</evidence>
<dbReference type="Proteomes" id="UP000238312">
    <property type="component" value="Unassembled WGS sequence"/>
</dbReference>
<feature type="transmembrane region" description="Helical" evidence="10">
    <location>
        <begin position="39"/>
        <end position="61"/>
    </location>
</feature>
<dbReference type="GO" id="GO:0005886">
    <property type="term" value="C:plasma membrane"/>
    <property type="evidence" value="ECO:0007669"/>
    <property type="project" value="UniProtKB-SubCell"/>
</dbReference>
<dbReference type="PANTHER" id="PTHR40765:SF2">
    <property type="entry name" value="ESX-2 SECRETION SYSTEM ATPASE ECCB2"/>
    <property type="match status" value="1"/>
</dbReference>
<evidence type="ECO:0000256" key="6">
    <source>
        <dbReference type="ARBA" id="ARBA00022801"/>
    </source>
</evidence>
<protein>
    <submittedName>
        <fullName evidence="11">Type VII secretion protein EccB</fullName>
    </submittedName>
</protein>
<keyword evidence="3" id="KW-1003">Cell membrane</keyword>
<evidence type="ECO:0000256" key="7">
    <source>
        <dbReference type="ARBA" id="ARBA00022840"/>
    </source>
</evidence>
<comment type="similarity">
    <text evidence="2">Belongs to the EccB family.</text>
</comment>
<evidence type="ECO:0000256" key="3">
    <source>
        <dbReference type="ARBA" id="ARBA00022475"/>
    </source>
</evidence>
<dbReference type="Gene3D" id="2.40.50.910">
    <property type="entry name" value="Type VII secretion system EccB, repeat 3 domain"/>
    <property type="match status" value="1"/>
</dbReference>
<keyword evidence="6" id="KW-0378">Hydrolase</keyword>
<evidence type="ECO:0000256" key="5">
    <source>
        <dbReference type="ARBA" id="ARBA00022741"/>
    </source>
</evidence>
<evidence type="ECO:0000256" key="9">
    <source>
        <dbReference type="ARBA" id="ARBA00023136"/>
    </source>
</evidence>
<dbReference type="InterPro" id="IPR007795">
    <property type="entry name" value="T7SS_EccB"/>
</dbReference>
<evidence type="ECO:0000256" key="10">
    <source>
        <dbReference type="SAM" id="Phobius"/>
    </source>
</evidence>
<dbReference type="EMBL" id="PVNG01000002">
    <property type="protein sequence ID" value="PRX69567.1"/>
    <property type="molecule type" value="Genomic_DNA"/>
</dbReference>
<sequence>MHNQRDLYQAYRLTVQRVGLALLRAQPNLPEWPLRRQNIGFLAGVMVAVLLCVGFAVYGLLRPGGTRALEDPGTLIIERETGARFVYSQDQRRLIPVANYASARLVLNAGQIKERVVARQALASYERGAAIGIPGAPDSLPDPANLAKGPWSACVRERAEPTGRKPYVMLAAGRDLGGKPVAEGEATLVGVGGQTWAIWRGTRMRVPAGIAGGLTAAGPAAVPVAWLNALPEGPDLAAPAIPGRGRPVTGPGGKAAAVGQVFLAGAVAGGEDRWYVLLADGLARITQGQAALLLSDPDSRSAYGGGAVEEIRVDAATANAAPRSRTALPADGLPAVLPRMTAYDPARPICVVYAETGAGSTRVRVTTGATLPAAHGDATDLVRLPAGRAVLAGVLPGDGQLKAVRSFYLVTPEGRRYAVPGADVLTRLGYTAAQAAPVPLNVLQLIPEGPVLDPARAARPAIGDDQQPR</sequence>
<dbReference type="Gene3D" id="3.30.2390.20">
    <property type="entry name" value="Type VII secretion system EccB, repeat 1 domain"/>
    <property type="match status" value="1"/>
</dbReference>
<keyword evidence="5" id="KW-0547">Nucleotide-binding</keyword>
<keyword evidence="4 10" id="KW-0812">Transmembrane</keyword>
<keyword evidence="12" id="KW-1185">Reference proteome</keyword>
<dbReference type="InterPro" id="IPR044857">
    <property type="entry name" value="T7SS_EccB_R1"/>
</dbReference>
<dbReference type="InterPro" id="IPR042485">
    <property type="entry name" value="T7SS_EccB_R3"/>
</dbReference>
<dbReference type="GO" id="GO:0005524">
    <property type="term" value="F:ATP binding"/>
    <property type="evidence" value="ECO:0007669"/>
    <property type="project" value="UniProtKB-KW"/>
</dbReference>
<dbReference type="NCBIfam" id="TIGR03919">
    <property type="entry name" value="T7SS_EccB"/>
    <property type="match status" value="1"/>
</dbReference>
<evidence type="ECO:0000256" key="1">
    <source>
        <dbReference type="ARBA" id="ARBA00004162"/>
    </source>
</evidence>
<name>A0A2T0N9U4_9ACTN</name>
<evidence type="ECO:0000313" key="12">
    <source>
        <dbReference type="Proteomes" id="UP000238312"/>
    </source>
</evidence>
<proteinExistence type="inferred from homology"/>
<reference evidence="11 12" key="1">
    <citation type="submission" date="2018-03" db="EMBL/GenBank/DDBJ databases">
        <title>Genomic Encyclopedia of Type Strains, Phase III (KMG-III): the genomes of soil and plant-associated and newly described type strains.</title>
        <authorList>
            <person name="Whitman W."/>
        </authorList>
    </citation>
    <scope>NUCLEOTIDE SEQUENCE [LARGE SCALE GENOMIC DNA]</scope>
    <source>
        <strain evidence="11 12">CGMCC 4.7104</strain>
    </source>
</reference>
<dbReference type="OrthoDB" id="3847604at2"/>
<dbReference type="Pfam" id="PF05108">
    <property type="entry name" value="T7SS_ESX1_EccB"/>
    <property type="match status" value="1"/>
</dbReference>
<evidence type="ECO:0000313" key="11">
    <source>
        <dbReference type="EMBL" id="PRX69567.1"/>
    </source>
</evidence>
<dbReference type="RefSeq" id="WP_106235887.1">
    <property type="nucleotide sequence ID" value="NZ_PVNG01000002.1"/>
</dbReference>
<dbReference type="PANTHER" id="PTHR40765">
    <property type="entry name" value="ESX-2 SECRETION SYSTEM ATPASE ECCB2"/>
    <property type="match status" value="1"/>
</dbReference>
<dbReference type="AlphaFoldDB" id="A0A2T0N9U4"/>
<accession>A0A2T0N9U4</accession>
<dbReference type="GO" id="GO:0016787">
    <property type="term" value="F:hydrolase activity"/>
    <property type="evidence" value="ECO:0007669"/>
    <property type="project" value="UniProtKB-KW"/>
</dbReference>
<keyword evidence="8 10" id="KW-1133">Transmembrane helix</keyword>